<dbReference type="SFLD" id="SFLDG01205">
    <property type="entry name" value="AMPS.1"/>
    <property type="match status" value="1"/>
</dbReference>
<sequence>MPSVRLKYFDAKGRAEPVRFMFALDGVDYEDIRYSQEEFAKVKATMPFGQVPVLEVDDITVPHSKAIYTFVAAQHGFLPADNLGRAHVDVVIETISDTDFDSTKWFFEQEELMKHLKDVTFPKMKENLEKILSENNGGLFGDKLSLADVITFSMLHDGLAMFTGKEPGSCSLSDYPLLEGFVARFKALPKIATYLEKRPNTPY</sequence>
<gene>
    <name evidence="3" type="ORF">BSL78_16897</name>
</gene>
<accession>A0A2G8KDZ8</accession>
<evidence type="ECO:0000259" key="2">
    <source>
        <dbReference type="PROSITE" id="PS50405"/>
    </source>
</evidence>
<comment type="caution">
    <text evidence="3">The sequence shown here is derived from an EMBL/GenBank/DDBJ whole genome shotgun (WGS) entry which is preliminary data.</text>
</comment>
<protein>
    <submittedName>
        <fullName evidence="3">Putative S-crystallin SL11-like</fullName>
    </submittedName>
</protein>
<dbReference type="STRING" id="307972.A0A2G8KDZ8"/>
<dbReference type="Pfam" id="PF14497">
    <property type="entry name" value="GST_C_3"/>
    <property type="match status" value="1"/>
</dbReference>
<dbReference type="SFLD" id="SFLDS00019">
    <property type="entry name" value="Glutathione_Transferase_(cytos"/>
    <property type="match status" value="1"/>
</dbReference>
<evidence type="ECO:0000313" key="4">
    <source>
        <dbReference type="Proteomes" id="UP000230750"/>
    </source>
</evidence>
<dbReference type="InterPro" id="IPR004046">
    <property type="entry name" value="GST_C"/>
</dbReference>
<dbReference type="GO" id="GO:0006749">
    <property type="term" value="P:glutathione metabolic process"/>
    <property type="evidence" value="ECO:0007669"/>
    <property type="project" value="TreeGrafter"/>
</dbReference>
<dbReference type="OrthoDB" id="414243at2759"/>
<dbReference type="CDD" id="cd03192">
    <property type="entry name" value="GST_C_Sigma_like"/>
    <property type="match status" value="1"/>
</dbReference>
<dbReference type="PROSITE" id="PS50405">
    <property type="entry name" value="GST_CTER"/>
    <property type="match status" value="1"/>
</dbReference>
<dbReference type="Gene3D" id="1.20.1050.10">
    <property type="match status" value="1"/>
</dbReference>
<dbReference type="SUPFAM" id="SSF52833">
    <property type="entry name" value="Thioredoxin-like"/>
    <property type="match status" value="1"/>
</dbReference>
<dbReference type="InterPro" id="IPR050213">
    <property type="entry name" value="GST_superfamily"/>
</dbReference>
<dbReference type="Pfam" id="PF02798">
    <property type="entry name" value="GST_N"/>
    <property type="match status" value="1"/>
</dbReference>
<dbReference type="GO" id="GO:0004364">
    <property type="term" value="F:glutathione transferase activity"/>
    <property type="evidence" value="ECO:0007669"/>
    <property type="project" value="TreeGrafter"/>
</dbReference>
<dbReference type="AlphaFoldDB" id="A0A2G8KDZ8"/>
<dbReference type="InterPro" id="IPR010987">
    <property type="entry name" value="Glutathione-S-Trfase_C-like"/>
</dbReference>
<dbReference type="PROSITE" id="PS50404">
    <property type="entry name" value="GST_NTER"/>
    <property type="match status" value="1"/>
</dbReference>
<dbReference type="InterPro" id="IPR036249">
    <property type="entry name" value="Thioredoxin-like_sf"/>
</dbReference>
<dbReference type="InterPro" id="IPR004045">
    <property type="entry name" value="Glutathione_S-Trfase_N"/>
</dbReference>
<evidence type="ECO:0000259" key="1">
    <source>
        <dbReference type="PROSITE" id="PS50404"/>
    </source>
</evidence>
<dbReference type="SUPFAM" id="SSF47616">
    <property type="entry name" value="GST C-terminal domain-like"/>
    <property type="match status" value="1"/>
</dbReference>
<dbReference type="Proteomes" id="UP000230750">
    <property type="component" value="Unassembled WGS sequence"/>
</dbReference>
<feature type="domain" description="GST C-terminal" evidence="2">
    <location>
        <begin position="81"/>
        <end position="203"/>
    </location>
</feature>
<dbReference type="CDD" id="cd03039">
    <property type="entry name" value="GST_N_Sigma_like"/>
    <property type="match status" value="1"/>
</dbReference>
<reference evidence="3 4" key="1">
    <citation type="journal article" date="2017" name="PLoS Biol.">
        <title>The sea cucumber genome provides insights into morphological evolution and visceral regeneration.</title>
        <authorList>
            <person name="Zhang X."/>
            <person name="Sun L."/>
            <person name="Yuan J."/>
            <person name="Sun Y."/>
            <person name="Gao Y."/>
            <person name="Zhang L."/>
            <person name="Li S."/>
            <person name="Dai H."/>
            <person name="Hamel J.F."/>
            <person name="Liu C."/>
            <person name="Yu Y."/>
            <person name="Liu S."/>
            <person name="Lin W."/>
            <person name="Guo K."/>
            <person name="Jin S."/>
            <person name="Xu P."/>
            <person name="Storey K.B."/>
            <person name="Huan P."/>
            <person name="Zhang T."/>
            <person name="Zhou Y."/>
            <person name="Zhang J."/>
            <person name="Lin C."/>
            <person name="Li X."/>
            <person name="Xing L."/>
            <person name="Huo D."/>
            <person name="Sun M."/>
            <person name="Wang L."/>
            <person name="Mercier A."/>
            <person name="Li F."/>
            <person name="Yang H."/>
            <person name="Xiang J."/>
        </authorList>
    </citation>
    <scope>NUCLEOTIDE SEQUENCE [LARGE SCALE GENOMIC DNA]</scope>
    <source>
        <strain evidence="3">Shaxun</strain>
        <tissue evidence="3">Muscle</tissue>
    </source>
</reference>
<dbReference type="PANTHER" id="PTHR11571">
    <property type="entry name" value="GLUTATHIONE S-TRANSFERASE"/>
    <property type="match status" value="1"/>
</dbReference>
<feature type="domain" description="GST N-terminal" evidence="1">
    <location>
        <begin position="2"/>
        <end position="79"/>
    </location>
</feature>
<dbReference type="PANTHER" id="PTHR11571:SF150">
    <property type="entry name" value="GLUTATHIONE S-TRANSFERASE"/>
    <property type="match status" value="1"/>
</dbReference>
<dbReference type="FunFam" id="3.40.30.10:FF:000258">
    <property type="entry name" value="Glutathione S-transferase"/>
    <property type="match status" value="1"/>
</dbReference>
<keyword evidence="4" id="KW-1185">Reference proteome</keyword>
<dbReference type="InterPro" id="IPR040079">
    <property type="entry name" value="Glutathione_S-Trfase"/>
</dbReference>
<dbReference type="EMBL" id="MRZV01000658">
    <property type="protein sequence ID" value="PIK46238.1"/>
    <property type="molecule type" value="Genomic_DNA"/>
</dbReference>
<dbReference type="Gene3D" id="3.40.30.10">
    <property type="entry name" value="Glutaredoxin"/>
    <property type="match status" value="1"/>
</dbReference>
<organism evidence="3 4">
    <name type="scientific">Stichopus japonicus</name>
    <name type="common">Sea cucumber</name>
    <dbReference type="NCBI Taxonomy" id="307972"/>
    <lineage>
        <taxon>Eukaryota</taxon>
        <taxon>Metazoa</taxon>
        <taxon>Echinodermata</taxon>
        <taxon>Eleutherozoa</taxon>
        <taxon>Echinozoa</taxon>
        <taxon>Holothuroidea</taxon>
        <taxon>Aspidochirotacea</taxon>
        <taxon>Aspidochirotida</taxon>
        <taxon>Stichopodidae</taxon>
        <taxon>Apostichopus</taxon>
    </lineage>
</organism>
<proteinExistence type="predicted"/>
<name>A0A2G8KDZ8_STIJA</name>
<dbReference type="InterPro" id="IPR036282">
    <property type="entry name" value="Glutathione-S-Trfase_C_sf"/>
</dbReference>
<evidence type="ECO:0000313" key="3">
    <source>
        <dbReference type="EMBL" id="PIK46238.1"/>
    </source>
</evidence>
<dbReference type="SFLD" id="SFLDG00363">
    <property type="entry name" value="AMPS_(cytGST):_Alpha-__Mu-__Pi"/>
    <property type="match status" value="1"/>
</dbReference>